<dbReference type="PANTHER" id="PTHR45832:SF22">
    <property type="entry name" value="SERINE_THREONINE-PROTEIN KINASE SAMKA-RELATED"/>
    <property type="match status" value="1"/>
</dbReference>
<proteinExistence type="inferred from homology"/>
<dbReference type="EMBL" id="KV417745">
    <property type="protein sequence ID" value="KZP07605.1"/>
    <property type="molecule type" value="Genomic_DNA"/>
</dbReference>
<evidence type="ECO:0000256" key="1">
    <source>
        <dbReference type="ARBA" id="ARBA00008874"/>
    </source>
</evidence>
<sequence length="392" mass="43509">MSPGISPLPSPARSTFSESSIRETFGAHKVERSSAIPEDPDTTLKSKPSIKINGVQIDEPPRSNKPTTTTPAKRYLGWLSDVVAPLEEFIDGATDPRDHYIELQEIAEAESGSVYAARLVKPEVLGLPLDVAFVAIKNVPILPSGSPKLLDLKKELTLVRGVTHKNILTMDALYVDLVEDSLWIRMELMERSLADVVGLVAEGLMVQERMIARFASDVLQALEYLQKQHIAHRDVRSDNLLLNSNGFLKLADFSNAVQVTPENSDCSGAAGVIYWQAPEMRTGGTYHALKVDVWSLGATVWETAQSEPPFTDIQDPRQFGDRWPSLTHPEIYSRSFHDFLRLCSEPAATRPDPSDLLNTPFIRNACGRPVNVHLLSQCRAIEETMLERENDS</sequence>
<dbReference type="GO" id="GO:0005524">
    <property type="term" value="F:ATP binding"/>
    <property type="evidence" value="ECO:0007669"/>
    <property type="project" value="UniProtKB-KW"/>
</dbReference>
<dbReference type="PROSITE" id="PS50011">
    <property type="entry name" value="PROTEIN_KINASE_DOM"/>
    <property type="match status" value="1"/>
</dbReference>
<evidence type="ECO:0000256" key="3">
    <source>
        <dbReference type="ARBA" id="ARBA00022840"/>
    </source>
</evidence>
<dbReference type="OrthoDB" id="248923at2759"/>
<dbReference type="InterPro" id="IPR011009">
    <property type="entry name" value="Kinase-like_dom_sf"/>
</dbReference>
<feature type="compositionally biased region" description="Pro residues" evidence="4">
    <location>
        <begin position="1"/>
        <end position="10"/>
    </location>
</feature>
<keyword evidence="3" id="KW-0067">ATP-binding</keyword>
<evidence type="ECO:0000256" key="2">
    <source>
        <dbReference type="ARBA" id="ARBA00022741"/>
    </source>
</evidence>
<protein>
    <submittedName>
        <fullName evidence="6">Kinase-like protein</fullName>
    </submittedName>
</protein>
<evidence type="ECO:0000313" key="6">
    <source>
        <dbReference type="EMBL" id="KZP07605.1"/>
    </source>
</evidence>
<accession>A0A165WF98</accession>
<name>A0A165WF98_9AGAM</name>
<dbReference type="InterPro" id="IPR051931">
    <property type="entry name" value="PAK3-like"/>
</dbReference>
<dbReference type="Pfam" id="PF00069">
    <property type="entry name" value="Pkinase"/>
    <property type="match status" value="1"/>
</dbReference>
<dbReference type="SMART" id="SM00219">
    <property type="entry name" value="TyrKc"/>
    <property type="match status" value="1"/>
</dbReference>
<gene>
    <name evidence="6" type="ORF">FIBSPDRAFT_762692</name>
</gene>
<dbReference type="GO" id="GO:0004713">
    <property type="term" value="F:protein tyrosine kinase activity"/>
    <property type="evidence" value="ECO:0007669"/>
    <property type="project" value="InterPro"/>
</dbReference>
<reference evidence="6" key="1">
    <citation type="journal article" date="2016" name="Mol. Biol. Evol.">
        <title>Comparative Genomics of Early-Diverging Mushroom-Forming Fungi Provides Insights into the Origins of Lignocellulose Decay Capabilities.</title>
        <authorList>
            <person name="Nagy L.G."/>
            <person name="Riley R."/>
            <person name="Tritt A."/>
            <person name="Adam C."/>
            <person name="Daum C."/>
            <person name="Floudas D."/>
            <person name="Sun H."/>
            <person name="Yadav J.S."/>
            <person name="Pangilinan J."/>
            <person name="Larsson K.H."/>
            <person name="Matsuura K."/>
            <person name="Barry K."/>
            <person name="Labutti K."/>
            <person name="Kuo R."/>
            <person name="Ohm R.A."/>
            <person name="Bhattacharya S.S."/>
            <person name="Shirouzu T."/>
            <person name="Yoshinaga Y."/>
            <person name="Martin F.M."/>
            <person name="Grigoriev I.V."/>
            <person name="Hibbett D.S."/>
        </authorList>
    </citation>
    <scope>NUCLEOTIDE SEQUENCE [LARGE SCALE GENOMIC DNA]</scope>
    <source>
        <strain evidence="6">CBS 109695</strain>
    </source>
</reference>
<feature type="domain" description="Protein kinase" evidence="5">
    <location>
        <begin position="100"/>
        <end position="362"/>
    </location>
</feature>
<dbReference type="InterPro" id="IPR020635">
    <property type="entry name" value="Tyr_kinase_cat_dom"/>
</dbReference>
<dbReference type="SUPFAM" id="SSF56112">
    <property type="entry name" value="Protein kinase-like (PK-like)"/>
    <property type="match status" value="1"/>
</dbReference>
<dbReference type="PANTHER" id="PTHR45832">
    <property type="entry name" value="SERINE/THREONINE-PROTEIN KINASE SAMKA-RELATED-RELATED"/>
    <property type="match status" value="1"/>
</dbReference>
<organism evidence="6">
    <name type="scientific">Athelia psychrophila</name>
    <dbReference type="NCBI Taxonomy" id="1759441"/>
    <lineage>
        <taxon>Eukaryota</taxon>
        <taxon>Fungi</taxon>
        <taxon>Dikarya</taxon>
        <taxon>Basidiomycota</taxon>
        <taxon>Agaricomycotina</taxon>
        <taxon>Agaricomycetes</taxon>
        <taxon>Agaricomycetidae</taxon>
        <taxon>Atheliales</taxon>
        <taxon>Atheliaceae</taxon>
        <taxon>Athelia</taxon>
    </lineage>
</organism>
<keyword evidence="2" id="KW-0547">Nucleotide-binding</keyword>
<comment type="similarity">
    <text evidence="1">Belongs to the protein kinase superfamily. STE Ser/Thr protein kinase family. STE20 subfamily.</text>
</comment>
<evidence type="ECO:0000256" key="4">
    <source>
        <dbReference type="SAM" id="MobiDB-lite"/>
    </source>
</evidence>
<dbReference type="STRING" id="436010.A0A165WF98"/>
<dbReference type="Gene3D" id="1.10.510.10">
    <property type="entry name" value="Transferase(Phosphotransferase) domain 1"/>
    <property type="match status" value="1"/>
</dbReference>
<evidence type="ECO:0000259" key="5">
    <source>
        <dbReference type="PROSITE" id="PS50011"/>
    </source>
</evidence>
<dbReference type="AlphaFoldDB" id="A0A165WF98"/>
<dbReference type="InterPro" id="IPR000719">
    <property type="entry name" value="Prot_kinase_dom"/>
</dbReference>
<feature type="region of interest" description="Disordered" evidence="4">
    <location>
        <begin position="1"/>
        <end position="71"/>
    </location>
</feature>